<organism evidence="2 3">
    <name type="scientific">Acaulospora morrowiae</name>
    <dbReference type="NCBI Taxonomy" id="94023"/>
    <lineage>
        <taxon>Eukaryota</taxon>
        <taxon>Fungi</taxon>
        <taxon>Fungi incertae sedis</taxon>
        <taxon>Mucoromycota</taxon>
        <taxon>Glomeromycotina</taxon>
        <taxon>Glomeromycetes</taxon>
        <taxon>Diversisporales</taxon>
        <taxon>Acaulosporaceae</taxon>
        <taxon>Acaulospora</taxon>
    </lineage>
</organism>
<dbReference type="EMBL" id="CAJVPV010001936">
    <property type="protein sequence ID" value="CAG8513032.1"/>
    <property type="molecule type" value="Genomic_DNA"/>
</dbReference>
<dbReference type="AlphaFoldDB" id="A0A9N9A0J9"/>
<proteinExistence type="predicted"/>
<dbReference type="OrthoDB" id="64915at2759"/>
<comment type="caution">
    <text evidence="2">The sequence shown here is derived from an EMBL/GenBank/DDBJ whole genome shotgun (WGS) entry which is preliminary data.</text>
</comment>
<dbReference type="Proteomes" id="UP000789342">
    <property type="component" value="Unassembled WGS sequence"/>
</dbReference>
<evidence type="ECO:0000313" key="2">
    <source>
        <dbReference type="EMBL" id="CAG8513032.1"/>
    </source>
</evidence>
<name>A0A9N9A0J9_9GLOM</name>
<evidence type="ECO:0000313" key="3">
    <source>
        <dbReference type="Proteomes" id="UP000789342"/>
    </source>
</evidence>
<sequence>MFSNWQELAKRPKLANVVVIVTLDNLYAELTIAFAILYMSL</sequence>
<evidence type="ECO:0000256" key="1">
    <source>
        <dbReference type="SAM" id="Phobius"/>
    </source>
</evidence>
<keyword evidence="1" id="KW-0812">Transmembrane</keyword>
<reference evidence="2" key="1">
    <citation type="submission" date="2021-06" db="EMBL/GenBank/DDBJ databases">
        <authorList>
            <person name="Kallberg Y."/>
            <person name="Tangrot J."/>
            <person name="Rosling A."/>
        </authorList>
    </citation>
    <scope>NUCLEOTIDE SEQUENCE</scope>
    <source>
        <strain evidence="2">CL551</strain>
    </source>
</reference>
<keyword evidence="1" id="KW-0472">Membrane</keyword>
<feature type="transmembrane region" description="Helical" evidence="1">
    <location>
        <begin position="14"/>
        <end position="39"/>
    </location>
</feature>
<protein>
    <submittedName>
        <fullName evidence="2">3702_t:CDS:1</fullName>
    </submittedName>
</protein>
<keyword evidence="1" id="KW-1133">Transmembrane helix</keyword>
<keyword evidence="3" id="KW-1185">Reference proteome</keyword>
<gene>
    <name evidence="2" type="ORF">AMORRO_LOCUS3825</name>
</gene>
<accession>A0A9N9A0J9</accession>